<dbReference type="InterPro" id="IPR000160">
    <property type="entry name" value="GGDEF_dom"/>
</dbReference>
<evidence type="ECO:0000313" key="9">
    <source>
        <dbReference type="Proteomes" id="UP001548189"/>
    </source>
</evidence>
<dbReference type="NCBIfam" id="TIGR00254">
    <property type="entry name" value="GGDEF"/>
    <property type="match status" value="1"/>
</dbReference>
<gene>
    <name evidence="8" type="ORF">ABVT43_18725</name>
</gene>
<keyword evidence="8" id="KW-0808">Transferase</keyword>
<evidence type="ECO:0000259" key="7">
    <source>
        <dbReference type="PROSITE" id="PS50887"/>
    </source>
</evidence>
<keyword evidence="5" id="KW-1133">Transmembrane helix</keyword>
<feature type="repeat" description="TPR" evidence="3">
    <location>
        <begin position="180"/>
        <end position="213"/>
    </location>
</feature>
<dbReference type="SUPFAM" id="SSF55073">
    <property type="entry name" value="Nucleotide cyclase"/>
    <property type="match status" value="1"/>
</dbReference>
<keyword evidence="6" id="KW-0732">Signal</keyword>
<evidence type="ECO:0000256" key="6">
    <source>
        <dbReference type="SAM" id="SignalP"/>
    </source>
</evidence>
<evidence type="ECO:0000256" key="1">
    <source>
        <dbReference type="ARBA" id="ARBA00012528"/>
    </source>
</evidence>
<dbReference type="PROSITE" id="PS50887">
    <property type="entry name" value="GGDEF"/>
    <property type="match status" value="1"/>
</dbReference>
<comment type="catalytic activity">
    <reaction evidence="2">
        <text>2 GTP = 3',3'-c-di-GMP + 2 diphosphate</text>
        <dbReference type="Rhea" id="RHEA:24898"/>
        <dbReference type="ChEBI" id="CHEBI:33019"/>
        <dbReference type="ChEBI" id="CHEBI:37565"/>
        <dbReference type="ChEBI" id="CHEBI:58805"/>
        <dbReference type="EC" id="2.7.7.65"/>
    </reaction>
</comment>
<feature type="domain" description="GGDEF" evidence="7">
    <location>
        <begin position="483"/>
        <end position="613"/>
    </location>
</feature>
<feature type="coiled-coil region" evidence="4">
    <location>
        <begin position="341"/>
        <end position="416"/>
    </location>
</feature>
<dbReference type="PROSITE" id="PS50005">
    <property type="entry name" value="TPR"/>
    <property type="match status" value="1"/>
</dbReference>
<dbReference type="SMART" id="SM00267">
    <property type="entry name" value="GGDEF"/>
    <property type="match status" value="1"/>
</dbReference>
<dbReference type="InterPro" id="IPR019734">
    <property type="entry name" value="TPR_rpt"/>
</dbReference>
<feature type="chain" id="PRO_5045728518" description="diguanylate cyclase" evidence="6">
    <location>
        <begin position="24"/>
        <end position="613"/>
    </location>
</feature>
<dbReference type="InterPro" id="IPR043128">
    <property type="entry name" value="Rev_trsase/Diguanyl_cyclase"/>
</dbReference>
<dbReference type="Gene3D" id="3.30.70.270">
    <property type="match status" value="1"/>
</dbReference>
<keyword evidence="5" id="KW-0812">Transmembrane</keyword>
<dbReference type="Proteomes" id="UP001548189">
    <property type="component" value="Unassembled WGS sequence"/>
</dbReference>
<name>A0ABV2BZ46_9GAMM</name>
<dbReference type="EC" id="2.7.7.65" evidence="1"/>
<dbReference type="Gene3D" id="1.25.40.10">
    <property type="entry name" value="Tetratricopeptide repeat domain"/>
    <property type="match status" value="2"/>
</dbReference>
<evidence type="ECO:0000256" key="5">
    <source>
        <dbReference type="SAM" id="Phobius"/>
    </source>
</evidence>
<reference evidence="8 9" key="1">
    <citation type="submission" date="2024-06" db="EMBL/GenBank/DDBJ databases">
        <authorList>
            <person name="Li F."/>
        </authorList>
    </citation>
    <scope>NUCLEOTIDE SEQUENCE [LARGE SCALE GENOMIC DNA]</scope>
    <source>
        <strain evidence="8 9">GXAS 311</strain>
    </source>
</reference>
<dbReference type="SMART" id="SM00028">
    <property type="entry name" value="TPR"/>
    <property type="match status" value="4"/>
</dbReference>
<accession>A0ABV2BZ46</accession>
<dbReference type="PANTHER" id="PTHR45138:SF9">
    <property type="entry name" value="DIGUANYLATE CYCLASE DGCM-RELATED"/>
    <property type="match status" value="1"/>
</dbReference>
<keyword evidence="9" id="KW-1185">Reference proteome</keyword>
<keyword evidence="5" id="KW-0472">Membrane</keyword>
<dbReference type="InterPro" id="IPR011990">
    <property type="entry name" value="TPR-like_helical_dom_sf"/>
</dbReference>
<dbReference type="CDD" id="cd01949">
    <property type="entry name" value="GGDEF"/>
    <property type="match status" value="1"/>
</dbReference>
<dbReference type="Pfam" id="PF00990">
    <property type="entry name" value="GGDEF"/>
    <property type="match status" value="1"/>
</dbReference>
<feature type="signal peptide" evidence="6">
    <location>
        <begin position="1"/>
        <end position="23"/>
    </location>
</feature>
<comment type="caution">
    <text evidence="8">The sequence shown here is derived from an EMBL/GenBank/DDBJ whole genome shotgun (WGS) entry which is preliminary data.</text>
</comment>
<evidence type="ECO:0000256" key="2">
    <source>
        <dbReference type="ARBA" id="ARBA00034247"/>
    </source>
</evidence>
<keyword evidence="8" id="KW-0548">Nucleotidyltransferase</keyword>
<evidence type="ECO:0000256" key="4">
    <source>
        <dbReference type="SAM" id="Coils"/>
    </source>
</evidence>
<dbReference type="GO" id="GO:0052621">
    <property type="term" value="F:diguanylate cyclase activity"/>
    <property type="evidence" value="ECO:0007669"/>
    <property type="project" value="UniProtKB-EC"/>
</dbReference>
<protein>
    <recommendedName>
        <fullName evidence="1">diguanylate cyclase</fullName>
        <ecNumber evidence="1">2.7.7.65</ecNumber>
    </recommendedName>
</protein>
<evidence type="ECO:0000313" key="8">
    <source>
        <dbReference type="EMBL" id="MET1257186.1"/>
    </source>
</evidence>
<dbReference type="SUPFAM" id="SSF48452">
    <property type="entry name" value="TPR-like"/>
    <property type="match status" value="2"/>
</dbReference>
<feature type="transmembrane region" description="Helical" evidence="5">
    <location>
        <begin position="419"/>
        <end position="440"/>
    </location>
</feature>
<organism evidence="8 9">
    <name type="scientific">Aliikangiella maris</name>
    <dbReference type="NCBI Taxonomy" id="3162458"/>
    <lineage>
        <taxon>Bacteria</taxon>
        <taxon>Pseudomonadati</taxon>
        <taxon>Pseudomonadota</taxon>
        <taxon>Gammaproteobacteria</taxon>
        <taxon>Oceanospirillales</taxon>
        <taxon>Pleioneaceae</taxon>
        <taxon>Aliikangiella</taxon>
    </lineage>
</organism>
<keyword evidence="3" id="KW-0802">TPR repeat</keyword>
<evidence type="ECO:0000256" key="3">
    <source>
        <dbReference type="PROSITE-ProRule" id="PRU00339"/>
    </source>
</evidence>
<dbReference type="Pfam" id="PF13181">
    <property type="entry name" value="TPR_8"/>
    <property type="match status" value="3"/>
</dbReference>
<dbReference type="PANTHER" id="PTHR45138">
    <property type="entry name" value="REGULATORY COMPONENTS OF SENSORY TRANSDUCTION SYSTEM"/>
    <property type="match status" value="1"/>
</dbReference>
<proteinExistence type="predicted"/>
<dbReference type="InterPro" id="IPR029787">
    <property type="entry name" value="Nucleotide_cyclase"/>
</dbReference>
<dbReference type="InterPro" id="IPR050469">
    <property type="entry name" value="Diguanylate_Cyclase"/>
</dbReference>
<dbReference type="EMBL" id="JBEVCJ010000038">
    <property type="protein sequence ID" value="MET1257186.1"/>
    <property type="molecule type" value="Genomic_DNA"/>
</dbReference>
<keyword evidence="4" id="KW-0175">Coiled coil</keyword>
<sequence length="613" mass="71144">MKYCKRLFIIFNLLLLTAFQLQAESPEVKAFLNSLEYDPVKSSKKIEEFLASRTLNEEDQLTILYTQGEYQAALGFLAKYEAIAQEGYERSKKLKDFKLITKFRISLASAFAQMSRWPEAKSLYDETLRSLKDSDYQELYGYANMNYGLSCYYNNELKSGLTYLTTAYNIFAETESTYLPAILQNIGLIYDATGDQIKAIQYFKKALSHMDEEKYPLAASPTYYNIGYTSIKINKLEEGEYYLNKSLEIAKKFNAVDGIAFALSQLGQLELKKKEYAVARGYVEETYKLSLELGNKRLENLSLFQLLEIYIKQKDFDKARETLKKLDWFLKHGDKQSQIGLLKLKAEMHMEQEQFKDAAEDAKKVFELFDLIYNENSRQEVHEVQNEFENQVEEQKRQLLEQKNELQALKISEQKKQNFIYLLGTAALSVIVIFLIIFIFREIKVRRKIAKMAMTDELTKVSNRRHITQKATEEFNRFKRYNAPCLYCILDLDFFKKINDSFGHDIGDYVLIKFAKAVTSVIREVDYFGRIGGEEWLLILPQASIEEAAQIYTKIVNQCLEIDVPDDCPKVTFSMGISILQPYDETAEDAIKRADTALYEAKRKGRNCYVVLS</sequence>